<dbReference type="Proteomes" id="UP001054837">
    <property type="component" value="Unassembled WGS sequence"/>
</dbReference>
<sequence length="137" mass="15465">MNPHFFQRPKIPRWFHLRSPSPKEKSHRAGDKLSANIGGVINNRRLPNVHNLHAKHFFVDRHRGANTGALVFSSKNTHPTLKNSVSEPFIKEVGVCFGSVSSRVSSGKYLSSSMIKRAYSESVITRKETGCFMRNCQ</sequence>
<accession>A0AAV4X0W8</accession>
<evidence type="ECO:0000313" key="1">
    <source>
        <dbReference type="EMBL" id="GIY87800.1"/>
    </source>
</evidence>
<keyword evidence="2" id="KW-1185">Reference proteome</keyword>
<dbReference type="AlphaFoldDB" id="A0AAV4X0W8"/>
<protein>
    <submittedName>
        <fullName evidence="1">Uncharacterized protein</fullName>
    </submittedName>
</protein>
<reference evidence="1 2" key="1">
    <citation type="submission" date="2021-06" db="EMBL/GenBank/DDBJ databases">
        <title>Caerostris darwini draft genome.</title>
        <authorList>
            <person name="Kono N."/>
            <person name="Arakawa K."/>
        </authorList>
    </citation>
    <scope>NUCLEOTIDE SEQUENCE [LARGE SCALE GENOMIC DNA]</scope>
</reference>
<organism evidence="1 2">
    <name type="scientific">Caerostris darwini</name>
    <dbReference type="NCBI Taxonomy" id="1538125"/>
    <lineage>
        <taxon>Eukaryota</taxon>
        <taxon>Metazoa</taxon>
        <taxon>Ecdysozoa</taxon>
        <taxon>Arthropoda</taxon>
        <taxon>Chelicerata</taxon>
        <taxon>Arachnida</taxon>
        <taxon>Araneae</taxon>
        <taxon>Araneomorphae</taxon>
        <taxon>Entelegynae</taxon>
        <taxon>Araneoidea</taxon>
        <taxon>Araneidae</taxon>
        <taxon>Caerostris</taxon>
    </lineage>
</organism>
<gene>
    <name evidence="1" type="ORF">CDAR_422381</name>
</gene>
<name>A0AAV4X0W8_9ARAC</name>
<dbReference type="EMBL" id="BPLQ01015387">
    <property type="protein sequence ID" value="GIY87800.1"/>
    <property type="molecule type" value="Genomic_DNA"/>
</dbReference>
<proteinExistence type="predicted"/>
<evidence type="ECO:0000313" key="2">
    <source>
        <dbReference type="Proteomes" id="UP001054837"/>
    </source>
</evidence>
<comment type="caution">
    <text evidence="1">The sequence shown here is derived from an EMBL/GenBank/DDBJ whole genome shotgun (WGS) entry which is preliminary data.</text>
</comment>